<dbReference type="PROSITE" id="PS51100">
    <property type="entry name" value="PTS_EIIB_TYPE_3"/>
    <property type="match status" value="1"/>
</dbReference>
<keyword evidence="8" id="KW-0732">Signal</keyword>
<feature type="modified residue" description="Phosphocysteine; by EIIA" evidence="7">
    <location>
        <position position="8"/>
    </location>
</feature>
<dbReference type="InterPro" id="IPR036095">
    <property type="entry name" value="PTS_EIIB-like_sf"/>
</dbReference>
<dbReference type="CDD" id="cd05564">
    <property type="entry name" value="PTS_IIB_chitobiose_lichenan"/>
    <property type="match status" value="1"/>
</dbReference>
<dbReference type="EMBL" id="JADMKS010000005">
    <property type="protein sequence ID" value="MBF6637542.1"/>
    <property type="molecule type" value="Genomic_DNA"/>
</dbReference>
<evidence type="ECO:0000256" key="8">
    <source>
        <dbReference type="SAM" id="SignalP"/>
    </source>
</evidence>
<name>A0AA41BX00_9GAMM</name>
<dbReference type="InterPro" id="IPR013012">
    <property type="entry name" value="PTS_EIIB_3"/>
</dbReference>
<feature type="chain" id="PRO_5041327018" evidence="8">
    <location>
        <begin position="19"/>
        <end position="104"/>
    </location>
</feature>
<dbReference type="AlphaFoldDB" id="A0AA41BX00"/>
<keyword evidence="3 10" id="KW-0762">Sugar transport</keyword>
<feature type="signal peptide" evidence="8">
    <location>
        <begin position="1"/>
        <end position="18"/>
    </location>
</feature>
<organism evidence="10 11">
    <name type="scientific">Rouxiella silvae</name>
    <dbReference type="NCBI Taxonomy" id="1646373"/>
    <lineage>
        <taxon>Bacteria</taxon>
        <taxon>Pseudomonadati</taxon>
        <taxon>Pseudomonadota</taxon>
        <taxon>Gammaproteobacteria</taxon>
        <taxon>Enterobacterales</taxon>
        <taxon>Yersiniaceae</taxon>
        <taxon>Rouxiella</taxon>
    </lineage>
</organism>
<dbReference type="InterPro" id="IPR003501">
    <property type="entry name" value="PTS_EIIB_2/3"/>
</dbReference>
<evidence type="ECO:0000256" key="3">
    <source>
        <dbReference type="ARBA" id="ARBA00022597"/>
    </source>
</evidence>
<evidence type="ECO:0000256" key="5">
    <source>
        <dbReference type="ARBA" id="ARBA00022683"/>
    </source>
</evidence>
<dbReference type="SUPFAM" id="SSF52794">
    <property type="entry name" value="PTS system IIB component-like"/>
    <property type="match status" value="1"/>
</dbReference>
<dbReference type="GO" id="GO:0008982">
    <property type="term" value="F:protein-N(PI)-phosphohistidine-sugar phosphotransferase activity"/>
    <property type="evidence" value="ECO:0007669"/>
    <property type="project" value="InterPro"/>
</dbReference>
<proteinExistence type="predicted"/>
<reference evidence="10" key="1">
    <citation type="submission" date="2020-11" db="EMBL/GenBank/DDBJ databases">
        <authorList>
            <person name="Lee S.D."/>
        </authorList>
    </citation>
    <scope>NUCLEOTIDE SEQUENCE</scope>
    <source>
        <strain evidence="10">SAP-2</strain>
    </source>
</reference>
<keyword evidence="4" id="KW-0808">Transferase</keyword>
<dbReference type="GO" id="GO:0016301">
    <property type="term" value="F:kinase activity"/>
    <property type="evidence" value="ECO:0007669"/>
    <property type="project" value="UniProtKB-KW"/>
</dbReference>
<evidence type="ECO:0000313" key="11">
    <source>
        <dbReference type="Proteomes" id="UP000705283"/>
    </source>
</evidence>
<evidence type="ECO:0000256" key="6">
    <source>
        <dbReference type="ARBA" id="ARBA00022777"/>
    </source>
</evidence>
<accession>A0AA41BX00</accession>
<sequence>MKKILLVCAAGMSTSMLVKRMLAHASTINETVDIQALSIAEFDSVVDTADIVMLGPQVRYQKTQVENIVQGRVPVLVIDMKHYGAMDGQAVLATAFEAISKSNQ</sequence>
<dbReference type="Proteomes" id="UP000705283">
    <property type="component" value="Unassembled WGS sequence"/>
</dbReference>
<dbReference type="InterPro" id="IPR051819">
    <property type="entry name" value="PTS_sugar-specific_EIIB"/>
</dbReference>
<evidence type="ECO:0000256" key="2">
    <source>
        <dbReference type="ARBA" id="ARBA00022553"/>
    </source>
</evidence>
<feature type="domain" description="PTS EIIB type-3" evidence="9">
    <location>
        <begin position="1"/>
        <end position="104"/>
    </location>
</feature>
<evidence type="ECO:0000256" key="4">
    <source>
        <dbReference type="ARBA" id="ARBA00022679"/>
    </source>
</evidence>
<dbReference type="PANTHER" id="PTHR34581:SF2">
    <property type="entry name" value="PTS SYSTEM N,N'-DIACETYLCHITOBIOSE-SPECIFIC EIIB COMPONENT"/>
    <property type="match status" value="1"/>
</dbReference>
<protein>
    <submittedName>
        <fullName evidence="10">PTS sugar transporter subunit IIB</fullName>
    </submittedName>
</protein>
<keyword evidence="2" id="KW-0597">Phosphoprotein</keyword>
<evidence type="ECO:0000256" key="1">
    <source>
        <dbReference type="ARBA" id="ARBA00022448"/>
    </source>
</evidence>
<evidence type="ECO:0000256" key="7">
    <source>
        <dbReference type="PROSITE-ProRule" id="PRU00423"/>
    </source>
</evidence>
<reference evidence="10" key="2">
    <citation type="submission" date="2022-09" db="EMBL/GenBank/DDBJ databases">
        <title>Rouxiella aceris sp. nov., isolated from tree sap and emended description of the genus Rhouxiella.</title>
        <authorList>
            <person name="Kim I.S."/>
        </authorList>
    </citation>
    <scope>NUCLEOTIDE SEQUENCE</scope>
    <source>
        <strain evidence="10">SAP-2</strain>
    </source>
</reference>
<keyword evidence="5" id="KW-0598">Phosphotransferase system</keyword>
<comment type="caution">
    <text evidence="10">The sequence shown here is derived from an EMBL/GenBank/DDBJ whole genome shotgun (WGS) entry which is preliminary data.</text>
</comment>
<dbReference type="Gene3D" id="3.40.50.2300">
    <property type="match status" value="1"/>
</dbReference>
<dbReference type="Pfam" id="PF02302">
    <property type="entry name" value="PTS_IIB"/>
    <property type="match status" value="1"/>
</dbReference>
<dbReference type="RefSeq" id="WP_055770152.1">
    <property type="nucleotide sequence ID" value="NZ_JADMKS010000005.1"/>
</dbReference>
<keyword evidence="1" id="KW-0813">Transport</keyword>
<dbReference type="PANTHER" id="PTHR34581">
    <property type="entry name" value="PTS SYSTEM N,N'-DIACETYLCHITOBIOSE-SPECIFIC EIIB COMPONENT"/>
    <property type="match status" value="1"/>
</dbReference>
<evidence type="ECO:0000313" key="10">
    <source>
        <dbReference type="EMBL" id="MBF6637542.1"/>
    </source>
</evidence>
<keyword evidence="6" id="KW-0418">Kinase</keyword>
<gene>
    <name evidence="10" type="ORF">ITX54_12815</name>
</gene>
<evidence type="ECO:0000259" key="9">
    <source>
        <dbReference type="PROSITE" id="PS51100"/>
    </source>
</evidence>
<dbReference type="GO" id="GO:0009401">
    <property type="term" value="P:phosphoenolpyruvate-dependent sugar phosphotransferase system"/>
    <property type="evidence" value="ECO:0007669"/>
    <property type="project" value="UniProtKB-KW"/>
</dbReference>